<reference evidence="1 2" key="1">
    <citation type="journal article" date="2022" name="Genome Biol. Evol.">
        <title>The Spruce Budworm Genome: Reconstructing the Evolutionary History of Antifreeze Proteins.</title>
        <authorList>
            <person name="Beliveau C."/>
            <person name="Gagne P."/>
            <person name="Picq S."/>
            <person name="Vernygora O."/>
            <person name="Keeling C.I."/>
            <person name="Pinkney K."/>
            <person name="Doucet D."/>
            <person name="Wen F."/>
            <person name="Johnston J.S."/>
            <person name="Maaroufi H."/>
            <person name="Boyle B."/>
            <person name="Laroche J."/>
            <person name="Dewar K."/>
            <person name="Juretic N."/>
            <person name="Blackburn G."/>
            <person name="Nisole A."/>
            <person name="Brunet B."/>
            <person name="Brandao M."/>
            <person name="Lumley L."/>
            <person name="Duan J."/>
            <person name="Quan G."/>
            <person name="Lucarotti C.J."/>
            <person name="Roe A.D."/>
            <person name="Sperling F.A.H."/>
            <person name="Levesque R.C."/>
            <person name="Cusson M."/>
        </authorList>
    </citation>
    <scope>NUCLEOTIDE SEQUENCE [LARGE SCALE GENOMIC DNA]</scope>
    <source>
        <strain evidence="1">Glfc:IPQL:Cfum</strain>
    </source>
</reference>
<sequence>MVPHYLLVLTLAVAVSARTASTNQNTLEEGRSTDDTILGDLKVAYETYKDCSSGDIGTCLKVKLAKALNRISKSDEVTLMSGVTITKDKDAKVENVEVEEALPRGLDESSLDHLILDKIVGFMQSHTVQIKFPTASDLSASEEGRSRRKKLAPLLAIPLLIGGMMVPLAFGALALLAGKALIVSKLALVLAGIIGLKKLLSPSGGGHEAHEVVVSAGHGGSGWSRSLEKSHDLAYNAYAQ</sequence>
<evidence type="ECO:0000313" key="1">
    <source>
        <dbReference type="EMBL" id="KAI8423208.1"/>
    </source>
</evidence>
<protein>
    <submittedName>
        <fullName evidence="1">Uncharacterized protein</fullName>
    </submittedName>
</protein>
<dbReference type="EMBL" id="CM046125">
    <property type="protein sequence ID" value="KAI8423208.1"/>
    <property type="molecule type" value="Genomic_DNA"/>
</dbReference>
<name>A0ACC0JGM5_CHOFU</name>
<organism evidence="1 2">
    <name type="scientific">Choristoneura fumiferana</name>
    <name type="common">Spruce budworm moth</name>
    <name type="synonym">Archips fumiferana</name>
    <dbReference type="NCBI Taxonomy" id="7141"/>
    <lineage>
        <taxon>Eukaryota</taxon>
        <taxon>Metazoa</taxon>
        <taxon>Ecdysozoa</taxon>
        <taxon>Arthropoda</taxon>
        <taxon>Hexapoda</taxon>
        <taxon>Insecta</taxon>
        <taxon>Pterygota</taxon>
        <taxon>Neoptera</taxon>
        <taxon>Endopterygota</taxon>
        <taxon>Lepidoptera</taxon>
        <taxon>Glossata</taxon>
        <taxon>Ditrysia</taxon>
        <taxon>Tortricoidea</taxon>
        <taxon>Tortricidae</taxon>
        <taxon>Tortricinae</taxon>
        <taxon>Choristoneura</taxon>
    </lineage>
</organism>
<accession>A0ACC0JGM5</accession>
<gene>
    <name evidence="1" type="ORF">MSG28_014246</name>
</gene>
<keyword evidence="2" id="KW-1185">Reference proteome</keyword>
<comment type="caution">
    <text evidence="1">The sequence shown here is derived from an EMBL/GenBank/DDBJ whole genome shotgun (WGS) entry which is preliminary data.</text>
</comment>
<proteinExistence type="predicted"/>
<dbReference type="Proteomes" id="UP001064048">
    <property type="component" value="Chromosome 25"/>
</dbReference>
<evidence type="ECO:0000313" key="2">
    <source>
        <dbReference type="Proteomes" id="UP001064048"/>
    </source>
</evidence>